<proteinExistence type="predicted"/>
<name>A0A3M7Q3X6_BRAPC</name>
<comment type="caution">
    <text evidence="1">The sequence shown here is derived from an EMBL/GenBank/DDBJ whole genome shotgun (WGS) entry which is preliminary data.</text>
</comment>
<evidence type="ECO:0000313" key="1">
    <source>
        <dbReference type="EMBL" id="RNA06120.1"/>
    </source>
</evidence>
<dbReference type="Proteomes" id="UP000276133">
    <property type="component" value="Unassembled WGS sequence"/>
</dbReference>
<evidence type="ECO:0000313" key="2">
    <source>
        <dbReference type="Proteomes" id="UP000276133"/>
    </source>
</evidence>
<dbReference type="EMBL" id="REGN01007485">
    <property type="protein sequence ID" value="RNA06120.1"/>
    <property type="molecule type" value="Genomic_DNA"/>
</dbReference>
<protein>
    <submittedName>
        <fullName evidence="1">Uncharacterized protein</fullName>
    </submittedName>
</protein>
<gene>
    <name evidence="1" type="ORF">BpHYR1_023254</name>
</gene>
<accession>A0A3M7Q3X6</accession>
<organism evidence="1 2">
    <name type="scientific">Brachionus plicatilis</name>
    <name type="common">Marine rotifer</name>
    <name type="synonym">Brachionus muelleri</name>
    <dbReference type="NCBI Taxonomy" id="10195"/>
    <lineage>
        <taxon>Eukaryota</taxon>
        <taxon>Metazoa</taxon>
        <taxon>Spiralia</taxon>
        <taxon>Gnathifera</taxon>
        <taxon>Rotifera</taxon>
        <taxon>Eurotatoria</taxon>
        <taxon>Monogononta</taxon>
        <taxon>Pseudotrocha</taxon>
        <taxon>Ploima</taxon>
        <taxon>Brachionidae</taxon>
        <taxon>Brachionus</taxon>
    </lineage>
</organism>
<dbReference type="AlphaFoldDB" id="A0A3M7Q3X6"/>
<keyword evidence="2" id="KW-1185">Reference proteome</keyword>
<sequence>MLDIFMNRKFCLTLYVENNLDKIKKSILTTCSKHFETSSEATDTQTYEKPSRQTRNIYLTGSTSRSTDIKRSSRGRLETMRQIHRKFLTQALALAHKIKKLLSKSISIFFLTVYLIYECITNLHK</sequence>
<reference evidence="1 2" key="1">
    <citation type="journal article" date="2018" name="Sci. Rep.">
        <title>Genomic signatures of local adaptation to the degree of environmental predictability in rotifers.</title>
        <authorList>
            <person name="Franch-Gras L."/>
            <person name="Hahn C."/>
            <person name="Garcia-Roger E.M."/>
            <person name="Carmona M.J."/>
            <person name="Serra M."/>
            <person name="Gomez A."/>
        </authorList>
    </citation>
    <scope>NUCLEOTIDE SEQUENCE [LARGE SCALE GENOMIC DNA]</scope>
    <source>
        <strain evidence="1">HYR1</strain>
    </source>
</reference>